<reference evidence="2 3" key="1">
    <citation type="journal article" date="2015" name="BMC Genomics">
        <title>Comparative genomics and metabolic profiling of the genus Lysobacter.</title>
        <authorList>
            <person name="de Bruijn I."/>
            <person name="Cheng X."/>
            <person name="de Jager V."/>
            <person name="Exposito R.G."/>
            <person name="Watrous J."/>
            <person name="Patel N."/>
            <person name="Postma J."/>
            <person name="Dorrestein P.C."/>
            <person name="Kobayashi D."/>
            <person name="Raaijmakers J.M."/>
        </authorList>
    </citation>
    <scope>NUCLEOTIDE SEQUENCE [LARGE SCALE GENOMIC DNA]</scope>
    <source>
        <strain evidence="2 3">76</strain>
    </source>
</reference>
<organism evidence="2 3">
    <name type="scientific">Lysobacter antibioticus</name>
    <dbReference type="NCBI Taxonomy" id="84531"/>
    <lineage>
        <taxon>Bacteria</taxon>
        <taxon>Pseudomonadati</taxon>
        <taxon>Pseudomonadota</taxon>
        <taxon>Gammaproteobacteria</taxon>
        <taxon>Lysobacterales</taxon>
        <taxon>Lysobacteraceae</taxon>
        <taxon>Lysobacter</taxon>
    </lineage>
</organism>
<dbReference type="InterPro" id="IPR029058">
    <property type="entry name" value="AB_hydrolase_fold"/>
</dbReference>
<dbReference type="GO" id="GO:0016020">
    <property type="term" value="C:membrane"/>
    <property type="evidence" value="ECO:0007669"/>
    <property type="project" value="TreeGrafter"/>
</dbReference>
<dbReference type="InterPro" id="IPR050266">
    <property type="entry name" value="AB_hydrolase_sf"/>
</dbReference>
<evidence type="ECO:0000313" key="3">
    <source>
        <dbReference type="Proteomes" id="UP000060787"/>
    </source>
</evidence>
<dbReference type="InterPro" id="IPR000073">
    <property type="entry name" value="AB_hydrolase_1"/>
</dbReference>
<gene>
    <name evidence="2" type="ORF">LA76x_0186</name>
</gene>
<dbReference type="SUPFAM" id="SSF53474">
    <property type="entry name" value="alpha/beta-Hydrolases"/>
    <property type="match status" value="1"/>
</dbReference>
<name>A0A0S2F458_LYSAN</name>
<keyword evidence="3" id="KW-1185">Reference proteome</keyword>
<protein>
    <submittedName>
        <fullName evidence="2">Alpha/beta hydrolase fold family protein</fullName>
    </submittedName>
</protein>
<dbReference type="EMBL" id="CP011129">
    <property type="protein sequence ID" value="ALN78348.1"/>
    <property type="molecule type" value="Genomic_DNA"/>
</dbReference>
<accession>A0A0S2F458</accession>
<dbReference type="AlphaFoldDB" id="A0A0S2F458"/>
<dbReference type="Pfam" id="PF12697">
    <property type="entry name" value="Abhydrolase_6"/>
    <property type="match status" value="1"/>
</dbReference>
<proteinExistence type="predicted"/>
<keyword evidence="2" id="KW-0378">Hydrolase</keyword>
<dbReference type="KEGG" id="lab:LA76x_0186"/>
<dbReference type="STRING" id="84531.LA76x_0186"/>
<dbReference type="PATRIC" id="fig|84531.8.peg.191"/>
<dbReference type="Gene3D" id="3.40.50.1820">
    <property type="entry name" value="alpha/beta hydrolase"/>
    <property type="match status" value="1"/>
</dbReference>
<dbReference type="GO" id="GO:0016787">
    <property type="term" value="F:hydrolase activity"/>
    <property type="evidence" value="ECO:0007669"/>
    <property type="project" value="UniProtKB-KW"/>
</dbReference>
<evidence type="ECO:0000313" key="2">
    <source>
        <dbReference type="EMBL" id="ALN78348.1"/>
    </source>
</evidence>
<feature type="domain" description="AB hydrolase-1" evidence="1">
    <location>
        <begin position="35"/>
        <end position="254"/>
    </location>
</feature>
<sequence>MASISTHEHSIYTDQGRLYAKEWRPATDAGEAGPIVLFHDSLGCVELWRDFPERLAHTTGRCVVAYDRLGFGRSDRHPGRLDGGFVHDEARGAFSALREQLKIRRFIAFGHSVGGGMAIGCAASFIEDCTGLITESAQAFVEDRTLLGIRAAQQSFAEPGQLERLQKYHGDKAAWVLSAWIDTWLAPGFADWNLDETLGRVRCPSLVIHGGHDEFGSLLHPQRIADLAQGPAIARILQECGHVPHREAAEAVLEIVDHWLDASDERTVS</sequence>
<dbReference type="Proteomes" id="UP000060787">
    <property type="component" value="Chromosome"/>
</dbReference>
<evidence type="ECO:0000259" key="1">
    <source>
        <dbReference type="Pfam" id="PF12697"/>
    </source>
</evidence>
<dbReference type="PANTHER" id="PTHR43798">
    <property type="entry name" value="MONOACYLGLYCEROL LIPASE"/>
    <property type="match status" value="1"/>
</dbReference>
<dbReference type="PANTHER" id="PTHR43798:SF33">
    <property type="entry name" value="HYDROLASE, PUTATIVE (AFU_ORTHOLOGUE AFUA_2G14860)-RELATED"/>
    <property type="match status" value="1"/>
</dbReference>